<keyword evidence="3" id="KW-1185">Reference proteome</keyword>
<dbReference type="EMBL" id="JBHMEI010000095">
    <property type="protein sequence ID" value="MFB9209083.1"/>
    <property type="molecule type" value="Genomic_DNA"/>
</dbReference>
<reference evidence="2 3" key="1">
    <citation type="submission" date="2024-09" db="EMBL/GenBank/DDBJ databases">
        <authorList>
            <person name="Sun Q."/>
            <person name="Mori K."/>
        </authorList>
    </citation>
    <scope>NUCLEOTIDE SEQUENCE [LARGE SCALE GENOMIC DNA]</scope>
    <source>
        <strain evidence="2 3">CCM 3426</strain>
    </source>
</reference>
<protein>
    <submittedName>
        <fullName evidence="2">Uncharacterized protein</fullName>
    </submittedName>
</protein>
<sequence>MNRKLALAAGIAAALSGLVIPAAPASAGSLQCNSGRAPEDSYVGRADCHNPTGQTWVYRAVITCGWSPDVVGPWVTLGPGASGRSEGKCASWGSGVGAVGVDERGA</sequence>
<accession>A0ABV5IX01</accession>
<name>A0ABV5IX01_9ACTN</name>
<comment type="caution">
    <text evidence="2">The sequence shown here is derived from an EMBL/GenBank/DDBJ whole genome shotgun (WGS) entry which is preliminary data.</text>
</comment>
<proteinExistence type="predicted"/>
<organism evidence="2 3">
    <name type="scientific">Nonomuraea spiralis</name>
    <dbReference type="NCBI Taxonomy" id="46182"/>
    <lineage>
        <taxon>Bacteria</taxon>
        <taxon>Bacillati</taxon>
        <taxon>Actinomycetota</taxon>
        <taxon>Actinomycetes</taxon>
        <taxon>Streptosporangiales</taxon>
        <taxon>Streptosporangiaceae</taxon>
        <taxon>Nonomuraea</taxon>
    </lineage>
</organism>
<gene>
    <name evidence="2" type="ORF">ACFFV7_48420</name>
</gene>
<evidence type="ECO:0000313" key="2">
    <source>
        <dbReference type="EMBL" id="MFB9209083.1"/>
    </source>
</evidence>
<feature type="signal peptide" evidence="1">
    <location>
        <begin position="1"/>
        <end position="27"/>
    </location>
</feature>
<dbReference type="RefSeq" id="WP_189651808.1">
    <property type="nucleotide sequence ID" value="NZ_BMRC01000022.1"/>
</dbReference>
<dbReference type="Proteomes" id="UP001589647">
    <property type="component" value="Unassembled WGS sequence"/>
</dbReference>
<feature type="chain" id="PRO_5045768987" evidence="1">
    <location>
        <begin position="28"/>
        <end position="106"/>
    </location>
</feature>
<keyword evidence="1" id="KW-0732">Signal</keyword>
<evidence type="ECO:0000256" key="1">
    <source>
        <dbReference type="SAM" id="SignalP"/>
    </source>
</evidence>
<evidence type="ECO:0000313" key="3">
    <source>
        <dbReference type="Proteomes" id="UP001589647"/>
    </source>
</evidence>